<accession>A0A6L6YEY9</accession>
<dbReference type="RefSeq" id="WP_160334510.1">
    <property type="nucleotide sequence ID" value="NZ_CALPCR010000002.1"/>
</dbReference>
<dbReference type="Pfam" id="PF08238">
    <property type="entry name" value="Sel1"/>
    <property type="match status" value="7"/>
</dbReference>
<feature type="chain" id="PRO_5026741378" evidence="1">
    <location>
        <begin position="27"/>
        <end position="463"/>
    </location>
</feature>
<dbReference type="InterPro" id="IPR006597">
    <property type="entry name" value="Sel1-like"/>
</dbReference>
<dbReference type="PANTHER" id="PTHR11102">
    <property type="entry name" value="SEL-1-LIKE PROTEIN"/>
    <property type="match status" value="1"/>
</dbReference>
<gene>
    <name evidence="2" type="ORF">E5987_02505</name>
</gene>
<dbReference type="SUPFAM" id="SSF81901">
    <property type="entry name" value="HCP-like"/>
    <property type="match status" value="2"/>
</dbReference>
<dbReference type="OrthoDB" id="5365194at2"/>
<dbReference type="AlphaFoldDB" id="A0A6L6YEY9"/>
<dbReference type="EMBL" id="WSRP01000005">
    <property type="protein sequence ID" value="MVX56077.1"/>
    <property type="molecule type" value="Genomic_DNA"/>
</dbReference>
<dbReference type="Proteomes" id="UP000472580">
    <property type="component" value="Unassembled WGS sequence"/>
</dbReference>
<evidence type="ECO:0000313" key="2">
    <source>
        <dbReference type="EMBL" id="MVX56077.1"/>
    </source>
</evidence>
<dbReference type="SMART" id="SM00671">
    <property type="entry name" value="SEL1"/>
    <property type="match status" value="7"/>
</dbReference>
<proteinExistence type="predicted"/>
<dbReference type="InterPro" id="IPR050767">
    <property type="entry name" value="Sel1_AlgK"/>
</dbReference>
<reference evidence="2 3" key="1">
    <citation type="submission" date="2019-12" db="EMBL/GenBank/DDBJ databases">
        <title>Microbes associate with the intestines of laboratory mice.</title>
        <authorList>
            <person name="Navarre W."/>
            <person name="Wong E."/>
        </authorList>
    </citation>
    <scope>NUCLEOTIDE SEQUENCE [LARGE SCALE GENOMIC DNA]</scope>
    <source>
        <strain evidence="2 3">NM82_D38</strain>
    </source>
</reference>
<sequence>MAHLKFRTSILVGGLCSALFFMTAHAQQQNAETVPAVSAESSASESASEPAAAVSAEDKDKIAKLIQEAEVYLYGDHVPVDLAKAADLYSQAAALGSPKAMMRLSTLYRRGSGVEQSSEKAFELAKAAAEKDYVPAMAALGFFYSDGTGVEKSAEKADYWLEKAAENGHKLARVVTGEKYLAKTDDPQAQAKGRFLIDTLLENGSPSELYTISYSYGHGYRLPKDEDKAIFWAKAAAKKGGVNAMFYLGECYWNRQDYPQALSWFEKAAEKGLGAAELQTGRLYRDGAQGVEPDPVKAVQWLTKAAPYARNDDLLSLVKLYQTGPQSVRSRDQAQKYLDIYIKKASTSELQNEADRFWNGTGVRKNFNLGGALSLAAIQKGDRSQVCEFAMRLSQPNWIHFDPVTAYSILNQCALDKNATDEVKQAFTALENRMSAEQIQKAQEIDGEEALNNYLNSNQPSIK</sequence>
<organism evidence="2 3">
    <name type="scientific">Parasutterella muris</name>
    <dbReference type="NCBI Taxonomy" id="2565572"/>
    <lineage>
        <taxon>Bacteria</taxon>
        <taxon>Pseudomonadati</taxon>
        <taxon>Pseudomonadota</taxon>
        <taxon>Betaproteobacteria</taxon>
        <taxon>Burkholderiales</taxon>
        <taxon>Sutterellaceae</taxon>
        <taxon>Parasutterella</taxon>
    </lineage>
</organism>
<name>A0A6L6YEY9_9BURK</name>
<protein>
    <submittedName>
        <fullName evidence="2">Sel1 repeat family protein</fullName>
    </submittedName>
</protein>
<evidence type="ECO:0000313" key="3">
    <source>
        <dbReference type="Proteomes" id="UP000472580"/>
    </source>
</evidence>
<comment type="caution">
    <text evidence="2">The sequence shown here is derived from an EMBL/GenBank/DDBJ whole genome shotgun (WGS) entry which is preliminary data.</text>
</comment>
<evidence type="ECO:0000256" key="1">
    <source>
        <dbReference type="SAM" id="SignalP"/>
    </source>
</evidence>
<keyword evidence="1" id="KW-0732">Signal</keyword>
<feature type="signal peptide" evidence="1">
    <location>
        <begin position="1"/>
        <end position="26"/>
    </location>
</feature>
<keyword evidence="3" id="KW-1185">Reference proteome</keyword>
<dbReference type="Gene3D" id="1.25.40.10">
    <property type="entry name" value="Tetratricopeptide repeat domain"/>
    <property type="match status" value="1"/>
</dbReference>
<dbReference type="PANTHER" id="PTHR11102:SF160">
    <property type="entry name" value="ERAD-ASSOCIATED E3 UBIQUITIN-PROTEIN LIGASE COMPONENT HRD3"/>
    <property type="match status" value="1"/>
</dbReference>
<dbReference type="InterPro" id="IPR011990">
    <property type="entry name" value="TPR-like_helical_dom_sf"/>
</dbReference>